<comment type="caution">
    <text evidence="6">The sequence shown here is derived from an EMBL/GenBank/DDBJ whole genome shotgun (WGS) entry which is preliminary data.</text>
</comment>
<accession>A0A4R6RT58</accession>
<name>A0A4R6RT58_9MICO</name>
<keyword evidence="1" id="KW-0677">Repeat</keyword>
<dbReference type="InterPro" id="IPR003439">
    <property type="entry name" value="ABC_transporter-like_ATP-bd"/>
</dbReference>
<dbReference type="InterPro" id="IPR027417">
    <property type="entry name" value="P-loop_NTPase"/>
</dbReference>
<dbReference type="PANTHER" id="PTHR19211">
    <property type="entry name" value="ATP-BINDING TRANSPORT PROTEIN-RELATED"/>
    <property type="match status" value="1"/>
</dbReference>
<evidence type="ECO:0000259" key="5">
    <source>
        <dbReference type="PROSITE" id="PS50893"/>
    </source>
</evidence>
<evidence type="ECO:0000313" key="7">
    <source>
        <dbReference type="Proteomes" id="UP000295601"/>
    </source>
</evidence>
<gene>
    <name evidence="6" type="ORF">EDF62_3184</name>
</gene>
<dbReference type="Proteomes" id="UP000295601">
    <property type="component" value="Unassembled WGS sequence"/>
</dbReference>
<dbReference type="InterPro" id="IPR050611">
    <property type="entry name" value="ABCF"/>
</dbReference>
<dbReference type="Pfam" id="PF00005">
    <property type="entry name" value="ABC_tran"/>
    <property type="match status" value="2"/>
</dbReference>
<organism evidence="6 7">
    <name type="scientific">Leucobacter luti</name>
    <dbReference type="NCBI Taxonomy" id="340320"/>
    <lineage>
        <taxon>Bacteria</taxon>
        <taxon>Bacillati</taxon>
        <taxon>Actinomycetota</taxon>
        <taxon>Actinomycetes</taxon>
        <taxon>Micrococcales</taxon>
        <taxon>Microbacteriaceae</taxon>
        <taxon>Leucobacter</taxon>
    </lineage>
</organism>
<evidence type="ECO:0000256" key="1">
    <source>
        <dbReference type="ARBA" id="ARBA00022737"/>
    </source>
</evidence>
<reference evidence="6 7" key="1">
    <citation type="submission" date="2019-03" db="EMBL/GenBank/DDBJ databases">
        <title>Genomic analyses of the natural microbiome of Caenorhabditis elegans.</title>
        <authorList>
            <person name="Samuel B."/>
        </authorList>
    </citation>
    <scope>NUCLEOTIDE SEQUENCE [LARGE SCALE GENOMIC DNA]</scope>
    <source>
        <strain evidence="6 7">JUb18</strain>
    </source>
</reference>
<proteinExistence type="predicted"/>
<dbReference type="InterPro" id="IPR003593">
    <property type="entry name" value="AAA+_ATPase"/>
</dbReference>
<feature type="domain" description="ABC transporter" evidence="5">
    <location>
        <begin position="345"/>
        <end position="541"/>
    </location>
</feature>
<keyword evidence="2" id="KW-0547">Nucleotide-binding</keyword>
<protein>
    <submittedName>
        <fullName evidence="6">Macrolide transport system ATP-binding/permease protein</fullName>
    </submittedName>
</protein>
<evidence type="ECO:0000256" key="2">
    <source>
        <dbReference type="ARBA" id="ARBA00022741"/>
    </source>
</evidence>
<dbReference type="PROSITE" id="PS00211">
    <property type="entry name" value="ABC_TRANSPORTER_1"/>
    <property type="match status" value="1"/>
</dbReference>
<dbReference type="AlphaFoldDB" id="A0A4R6RT58"/>
<keyword evidence="7" id="KW-1185">Reference proteome</keyword>
<dbReference type="PROSITE" id="PS50893">
    <property type="entry name" value="ABC_TRANSPORTER_2"/>
    <property type="match status" value="2"/>
</dbReference>
<dbReference type="RefSeq" id="WP_133617728.1">
    <property type="nucleotide sequence ID" value="NZ_SNYA01000009.1"/>
</dbReference>
<dbReference type="SMART" id="SM00382">
    <property type="entry name" value="AAA"/>
    <property type="match status" value="2"/>
</dbReference>
<evidence type="ECO:0000256" key="3">
    <source>
        <dbReference type="ARBA" id="ARBA00022840"/>
    </source>
</evidence>
<dbReference type="OrthoDB" id="3239744at2"/>
<evidence type="ECO:0000256" key="4">
    <source>
        <dbReference type="SAM" id="Coils"/>
    </source>
</evidence>
<evidence type="ECO:0000313" key="6">
    <source>
        <dbReference type="EMBL" id="TDP89455.1"/>
    </source>
</evidence>
<keyword evidence="4" id="KW-0175">Coiled coil</keyword>
<feature type="coiled-coil region" evidence="4">
    <location>
        <begin position="262"/>
        <end position="289"/>
    </location>
</feature>
<dbReference type="GO" id="GO:0005524">
    <property type="term" value="F:ATP binding"/>
    <property type="evidence" value="ECO:0007669"/>
    <property type="project" value="UniProtKB-KW"/>
</dbReference>
<dbReference type="GO" id="GO:0016887">
    <property type="term" value="F:ATP hydrolysis activity"/>
    <property type="evidence" value="ECO:0007669"/>
    <property type="project" value="InterPro"/>
</dbReference>
<dbReference type="InterPro" id="IPR017871">
    <property type="entry name" value="ABC_transporter-like_CS"/>
</dbReference>
<feature type="domain" description="ABC transporter" evidence="5">
    <location>
        <begin position="16"/>
        <end position="281"/>
    </location>
</feature>
<dbReference type="SUPFAM" id="SSF52540">
    <property type="entry name" value="P-loop containing nucleoside triphosphate hydrolases"/>
    <property type="match status" value="2"/>
</dbReference>
<dbReference type="PANTHER" id="PTHR19211:SF14">
    <property type="entry name" value="ATP-BINDING CASSETTE SUB-FAMILY F MEMBER 1"/>
    <property type="match status" value="1"/>
</dbReference>
<dbReference type="FunFam" id="3.40.50.300:FF:000011">
    <property type="entry name" value="Putative ABC transporter ATP-binding component"/>
    <property type="match status" value="1"/>
</dbReference>
<dbReference type="Gene3D" id="3.40.50.300">
    <property type="entry name" value="P-loop containing nucleotide triphosphate hydrolases"/>
    <property type="match status" value="2"/>
</dbReference>
<dbReference type="EMBL" id="SNYA01000009">
    <property type="protein sequence ID" value="TDP89455.1"/>
    <property type="molecule type" value="Genomic_DNA"/>
</dbReference>
<keyword evidence="3 6" id="KW-0067">ATP-binding</keyword>
<sequence>MQHSPLSTPPRHRAQLIASDVSVIRGGNRVLHELDLTVTAGSRIAVVGENGRGKSTLLDVLAGELAPDAGGVTLIGTIGRAKQELPVAADTTVGTLVSAAIALPLAALAELDRAAAALANGDQGGELAYATALERAEAAAAWDAERRVLTALLALHASTDMDRPLAELSVGQRSRVRLACLLGGSDDFLLLDEPTNHLDHSGLDFLTTQVRERRGGVVLVSHDRAFLSDCAEAVLDLDPTPDDRPRMYGGYTAYREGRTAARTRWEQEYERQQGDLERLQCDLSAAQNRLISGWRPDKGTNKHGRATRAGALVHSVHRRQAALEAQSLPLPAPPQRLQFPDLSPIRGSTVLSVTNVSHAARLPAPVSFEVSSAGRLVIVGANGVGKSTLVQIVSGALAPNTGAVRAASGARLGVLGQETALPGDGRASQVFAAHVAALVLAGRLAEREAISLSSLGLLRASETAQRVSELSIGQQRRLHLALVLASRPHLLLLDEPTNHLSIALVDELTEALGATRAAVMLTTHDRQLLRDTDTWPRLELAK</sequence>